<keyword evidence="1" id="KW-1133">Transmembrane helix</keyword>
<dbReference type="InterPro" id="IPR009781">
    <property type="entry name" value="DUF1345"/>
</dbReference>
<feature type="transmembrane region" description="Helical" evidence="1">
    <location>
        <begin position="211"/>
        <end position="230"/>
    </location>
</feature>
<comment type="caution">
    <text evidence="2">The sequence shown here is derived from an EMBL/GenBank/DDBJ whole genome shotgun (WGS) entry which is preliminary data.</text>
</comment>
<dbReference type="RefSeq" id="WP_349587174.1">
    <property type="nucleotide sequence ID" value="NZ_JBEFLD010000005.1"/>
</dbReference>
<accession>A0ABV1M442</accession>
<name>A0ABV1M442_9NEIS</name>
<feature type="transmembrane region" description="Helical" evidence="1">
    <location>
        <begin position="52"/>
        <end position="74"/>
    </location>
</feature>
<organism evidence="2 3">
    <name type="scientific">Vogesella oryzagri</name>
    <dbReference type="NCBI Taxonomy" id="3160864"/>
    <lineage>
        <taxon>Bacteria</taxon>
        <taxon>Pseudomonadati</taxon>
        <taxon>Pseudomonadota</taxon>
        <taxon>Betaproteobacteria</taxon>
        <taxon>Neisseriales</taxon>
        <taxon>Chromobacteriaceae</taxon>
        <taxon>Vogesella</taxon>
    </lineage>
</organism>
<evidence type="ECO:0000256" key="1">
    <source>
        <dbReference type="SAM" id="Phobius"/>
    </source>
</evidence>
<gene>
    <name evidence="2" type="ORF">ABNW52_10120</name>
</gene>
<keyword evidence="1" id="KW-0812">Transmembrane</keyword>
<dbReference type="Pfam" id="PF07077">
    <property type="entry name" value="DUF1345"/>
    <property type="match status" value="1"/>
</dbReference>
<sequence length="233" mass="25291">MTAAKPKPHRPHAALPLHMLLARPRLLSAGLLGLAVAWLVQFQSLLPLHTMTAFMLGWNAGALVYLLLAAHMMYGASEVHIRRQALREDVGQRTILALVVCSSITCLLAIALELSAARQLHGALRASHVALAALTILTSWLFTQTMFALHYAHTYFVGLARGAPAALQFPGDDTPDYGDFFYFSAVIGTSAQTADVSLATRQMRRIGTVHCILSFLFNTTVLALMINILAGML</sequence>
<keyword evidence="3" id="KW-1185">Reference proteome</keyword>
<evidence type="ECO:0000313" key="2">
    <source>
        <dbReference type="EMBL" id="MEQ6290972.1"/>
    </source>
</evidence>
<protein>
    <submittedName>
        <fullName evidence="2">DUF1345 domain-containing protein</fullName>
    </submittedName>
</protein>
<dbReference type="Proteomes" id="UP001433638">
    <property type="component" value="Unassembled WGS sequence"/>
</dbReference>
<keyword evidence="1" id="KW-0472">Membrane</keyword>
<feature type="transmembrane region" description="Helical" evidence="1">
    <location>
        <begin position="129"/>
        <end position="152"/>
    </location>
</feature>
<reference evidence="2" key="1">
    <citation type="submission" date="2024-06" db="EMBL/GenBank/DDBJ databases">
        <title>Genome sequence of Vogesella sp. MAHUQ-64.</title>
        <authorList>
            <person name="Huq M.A."/>
        </authorList>
    </citation>
    <scope>NUCLEOTIDE SEQUENCE</scope>
    <source>
        <strain evidence="2">MAHUQ-64</strain>
    </source>
</reference>
<proteinExistence type="predicted"/>
<evidence type="ECO:0000313" key="3">
    <source>
        <dbReference type="Proteomes" id="UP001433638"/>
    </source>
</evidence>
<dbReference type="EMBL" id="JBEFLD010000005">
    <property type="protein sequence ID" value="MEQ6290972.1"/>
    <property type="molecule type" value="Genomic_DNA"/>
</dbReference>
<feature type="transmembrane region" description="Helical" evidence="1">
    <location>
        <begin position="95"/>
        <end position="117"/>
    </location>
</feature>